<proteinExistence type="predicted"/>
<dbReference type="RefSeq" id="WP_098974481.1">
    <property type="nucleotide sequence ID" value="NZ_CP077115.1"/>
</dbReference>
<evidence type="ECO:0008006" key="3">
    <source>
        <dbReference type="Google" id="ProtNLM"/>
    </source>
</evidence>
<organism evidence="1 2">
    <name type="scientific">Fusobacterium nucleatum subsp. polymorphum</name>
    <name type="common">Fusobacterium polymorphum</name>
    <dbReference type="NCBI Taxonomy" id="76857"/>
    <lineage>
        <taxon>Bacteria</taxon>
        <taxon>Fusobacteriati</taxon>
        <taxon>Fusobacteriota</taxon>
        <taxon>Fusobacteriia</taxon>
        <taxon>Fusobacteriales</taxon>
        <taxon>Fusobacteriaceae</taxon>
        <taxon>Fusobacterium</taxon>
    </lineage>
</organism>
<reference evidence="1 2" key="1">
    <citation type="submission" date="2017-06" db="EMBL/GenBank/DDBJ databases">
        <title>Draft genome sequence of Fusobacterium nucleatum subsp. polymorphum KCOM 1271 (=ChDC F305).</title>
        <authorList>
            <person name="Kook J.-K."/>
            <person name="Park S.-N."/>
            <person name="Lim Y.K."/>
            <person name="Roh H."/>
        </authorList>
    </citation>
    <scope>NUCLEOTIDE SEQUENCE [LARGE SCALE GENOMIC DNA]</scope>
    <source>
        <strain evidence="2">KCOM 1271 (ChDC F305)</strain>
    </source>
</reference>
<comment type="caution">
    <text evidence="1">The sequence shown here is derived from an EMBL/GenBank/DDBJ whole genome shotgun (WGS) entry which is preliminary data.</text>
</comment>
<dbReference type="AlphaFoldDB" id="A0A2C6A4P7"/>
<evidence type="ECO:0000313" key="2">
    <source>
        <dbReference type="Proteomes" id="UP000224182"/>
    </source>
</evidence>
<dbReference type="Proteomes" id="UP000224182">
    <property type="component" value="Unassembled WGS sequence"/>
</dbReference>
<dbReference type="EMBL" id="NIRN01000001">
    <property type="protein sequence ID" value="PHI06680.1"/>
    <property type="molecule type" value="Genomic_DNA"/>
</dbReference>
<name>A0A2C6A4P7_FUSNP</name>
<accession>A0A2C6A4P7</accession>
<sequence>MIEELNKEQLIEIEKQINKLRNNEYYNFYFSEDEEKNLPDKCFLVNKIYYIDFTIYDNECYMGVINLSPNSTHLREKAIFEVIKVLKEQLKYYKKIYLWCYIENNIAFRFHKLLIKKLNAKHKIIEKKYSLIEVNYENL</sequence>
<evidence type="ECO:0000313" key="1">
    <source>
        <dbReference type="EMBL" id="PHI06680.1"/>
    </source>
</evidence>
<protein>
    <recommendedName>
        <fullName evidence="3">GNAT family N-acetyltransferase</fullName>
    </recommendedName>
</protein>
<gene>
    <name evidence="1" type="ORF">CBG54_06330</name>
</gene>